<dbReference type="EMBL" id="JACJIB010000002">
    <property type="protein sequence ID" value="MBA8912386.1"/>
    <property type="molecule type" value="Genomic_DNA"/>
</dbReference>
<dbReference type="Gene3D" id="3.40.630.30">
    <property type="match status" value="1"/>
</dbReference>
<dbReference type="InterPro" id="IPR000182">
    <property type="entry name" value="GNAT_dom"/>
</dbReference>
<dbReference type="Proteomes" id="UP000543554">
    <property type="component" value="Unassembled WGS sequence"/>
</dbReference>
<sequence length="458" mass="50408">MPVEVVGGPVYRQAFRPWNAAFAACRHTSASGDGNCFAVSFHLDVENSSMTRHETNFTNAAPFNSLVSVRRHPLDEQASHKLSTRVVAYTPGFEEVARLFERASNDLGTETNLGVIRRIMSNNPASVLAFARREGFDCAAPHAEGIIAWLPLTAAGHAALLNGTFNVQDPDPFHLTAQHEPSTAIYVWAIYAPGLAGGVGIAFDQMSSPLHRHADLYARAASTSGRRLITTLGFEPLDTIQPTAPSGLYVFRKPGSPLGRPLYDSYPTPGQHYTVTVVRTHDDLAKVMAIRSAVYIGEQACPFEEEFDGNDFSSTHLIGYAGDEPAASLRVRCFATFAKVERLAVRQEYRRSRLAPLIVKAAHELCRMKGYARVYGHAQKGLVNFWRRAGARPFPGAREFAFSDYDYVEMLAEIEPHPNAIAVGADPYVIIRPEGRWHTTGVLERSGDRAAKRPKEGR</sequence>
<dbReference type="GO" id="GO:0016747">
    <property type="term" value="F:acyltransferase activity, transferring groups other than amino-acyl groups"/>
    <property type="evidence" value="ECO:0007669"/>
    <property type="project" value="InterPro"/>
</dbReference>
<feature type="domain" description="N-acetyltransferase" evidence="1">
    <location>
        <begin position="273"/>
        <end position="415"/>
    </location>
</feature>
<protein>
    <submittedName>
        <fullName evidence="2">GNAT family N-acyltransferase</fullName>
    </submittedName>
</protein>
<dbReference type="RefSeq" id="WP_239681537.1">
    <property type="nucleotide sequence ID" value="NZ_BPRF01000012.1"/>
</dbReference>
<evidence type="ECO:0000313" key="2">
    <source>
        <dbReference type="EMBL" id="MBA8912386.1"/>
    </source>
</evidence>
<evidence type="ECO:0000259" key="1">
    <source>
        <dbReference type="PROSITE" id="PS51186"/>
    </source>
</evidence>
<dbReference type="PROSITE" id="PS51186">
    <property type="entry name" value="GNAT"/>
    <property type="match status" value="1"/>
</dbReference>
<dbReference type="CDD" id="cd04301">
    <property type="entry name" value="NAT_SF"/>
    <property type="match status" value="1"/>
</dbReference>
<reference evidence="2 3" key="1">
    <citation type="submission" date="2020-08" db="EMBL/GenBank/DDBJ databases">
        <title>Genomic Encyclopedia of Type Strains, Phase IV (KMG-IV): sequencing the most valuable type-strain genomes for metagenomic binning, comparative biology and taxonomic classification.</title>
        <authorList>
            <person name="Goeker M."/>
        </authorList>
    </citation>
    <scope>NUCLEOTIDE SEQUENCE [LARGE SCALE GENOMIC DNA]</scope>
    <source>
        <strain evidence="2 3">DSM 11490</strain>
    </source>
</reference>
<keyword evidence="3" id="KW-1185">Reference proteome</keyword>
<dbReference type="AlphaFoldDB" id="A0AA40S0L0"/>
<comment type="caution">
    <text evidence="2">The sequence shown here is derived from an EMBL/GenBank/DDBJ whole genome shotgun (WGS) entry which is preliminary data.</text>
</comment>
<gene>
    <name evidence="2" type="ORF">HNR51_001454</name>
</gene>
<dbReference type="InterPro" id="IPR016181">
    <property type="entry name" value="Acyl_CoA_acyltransferase"/>
</dbReference>
<name>A0AA40S0L0_9HYPH</name>
<organism evidence="2 3">
    <name type="scientific">Methylorubrum thiocyanatum</name>
    <dbReference type="NCBI Taxonomy" id="47958"/>
    <lineage>
        <taxon>Bacteria</taxon>
        <taxon>Pseudomonadati</taxon>
        <taxon>Pseudomonadota</taxon>
        <taxon>Alphaproteobacteria</taxon>
        <taxon>Hyphomicrobiales</taxon>
        <taxon>Methylobacteriaceae</taxon>
        <taxon>Methylorubrum</taxon>
    </lineage>
</organism>
<accession>A0AA40S0L0</accession>
<dbReference type="SUPFAM" id="SSF55729">
    <property type="entry name" value="Acyl-CoA N-acyltransferases (Nat)"/>
    <property type="match status" value="1"/>
</dbReference>
<proteinExistence type="predicted"/>
<evidence type="ECO:0000313" key="3">
    <source>
        <dbReference type="Proteomes" id="UP000543554"/>
    </source>
</evidence>